<reference evidence="1" key="1">
    <citation type="submission" date="2022-07" db="EMBL/GenBank/DDBJ databases">
        <title>Genome Sequence of Phlebia brevispora.</title>
        <authorList>
            <person name="Buettner E."/>
        </authorList>
    </citation>
    <scope>NUCLEOTIDE SEQUENCE</scope>
    <source>
        <strain evidence="1">MPL23</strain>
    </source>
</reference>
<accession>A0ACC1RFL2</accession>
<dbReference type="EMBL" id="JANHOG010002980">
    <property type="protein sequence ID" value="KAJ3518326.1"/>
    <property type="molecule type" value="Genomic_DNA"/>
</dbReference>
<evidence type="ECO:0000313" key="2">
    <source>
        <dbReference type="Proteomes" id="UP001148662"/>
    </source>
</evidence>
<dbReference type="Proteomes" id="UP001148662">
    <property type="component" value="Unassembled WGS sequence"/>
</dbReference>
<keyword evidence="2" id="KW-1185">Reference proteome</keyword>
<proteinExistence type="predicted"/>
<organism evidence="1 2">
    <name type="scientific">Phlebia brevispora</name>
    <dbReference type="NCBI Taxonomy" id="194682"/>
    <lineage>
        <taxon>Eukaryota</taxon>
        <taxon>Fungi</taxon>
        <taxon>Dikarya</taxon>
        <taxon>Basidiomycota</taxon>
        <taxon>Agaricomycotina</taxon>
        <taxon>Agaricomycetes</taxon>
        <taxon>Polyporales</taxon>
        <taxon>Meruliaceae</taxon>
        <taxon>Phlebia</taxon>
    </lineage>
</organism>
<gene>
    <name evidence="1" type="ORF">NM688_g9453</name>
</gene>
<comment type="caution">
    <text evidence="1">The sequence shown here is derived from an EMBL/GenBank/DDBJ whole genome shotgun (WGS) entry which is preliminary data.</text>
</comment>
<evidence type="ECO:0000313" key="1">
    <source>
        <dbReference type="EMBL" id="KAJ3518326.1"/>
    </source>
</evidence>
<sequence>MDDIDRELGALLRTPTWPALARAPPPASTSSPDSSARGRASPTMSLASTSGRSSPMHSSLNDTFGGGDADIEMGTESSQPPLLYRLPRSLPSKRAISYEDGLVGCEALAGRYIVTSPNMDYVPQPVFGEVVIVRQWNGHFGVHDPIMWPQLYIDQARFRWLMAIPRRPTDPKSPNILMWTPLLTQDIIPAPNSVTRSFCVVSELCQIALRPLVLRMTTRAESFLQEHKALELESLVMSLKGAFRRLNFPSSEADIIRQYSCVQRYWLMIDAWIEFHVHLFKMYKFDDPLPRSRPSIRTDLMGAFTNIPDIAERMFRTGIPLWFVRLADQIRGDEVIKHIVEPIPAQFRMDSGPFPNTPVFEGTWKWYLILG</sequence>
<protein>
    <submittedName>
        <fullName evidence="1">Uncharacterized protein</fullName>
    </submittedName>
</protein>
<name>A0ACC1RFL2_9APHY</name>